<dbReference type="Gene3D" id="3.40.50.2300">
    <property type="match status" value="1"/>
</dbReference>
<dbReference type="AlphaFoldDB" id="F5R7R6"/>
<dbReference type="PANTHER" id="PTHR45566">
    <property type="entry name" value="HTH-TYPE TRANSCRIPTIONAL REGULATOR YHJB-RELATED"/>
    <property type="match status" value="1"/>
</dbReference>
<keyword evidence="2" id="KW-0238">DNA-binding</keyword>
<evidence type="ECO:0000259" key="5">
    <source>
        <dbReference type="PROSITE" id="PS50110"/>
    </source>
</evidence>
<dbReference type="InterPro" id="IPR051015">
    <property type="entry name" value="EvgA-like"/>
</dbReference>
<evidence type="ECO:0000256" key="1">
    <source>
        <dbReference type="ARBA" id="ARBA00022553"/>
    </source>
</evidence>
<feature type="domain" description="HTH luxR-type" evidence="4">
    <location>
        <begin position="142"/>
        <end position="209"/>
    </location>
</feature>
<dbReference type="CDD" id="cd17535">
    <property type="entry name" value="REC_NarL-like"/>
    <property type="match status" value="1"/>
</dbReference>
<dbReference type="Pfam" id="PF00072">
    <property type="entry name" value="Response_reg"/>
    <property type="match status" value="1"/>
</dbReference>
<dbReference type="CDD" id="cd06170">
    <property type="entry name" value="LuxR_C_like"/>
    <property type="match status" value="1"/>
</dbReference>
<dbReference type="InterPro" id="IPR016032">
    <property type="entry name" value="Sig_transdc_resp-reg_C-effctor"/>
</dbReference>
<dbReference type="SMART" id="SM00421">
    <property type="entry name" value="HTH_LUXR"/>
    <property type="match status" value="1"/>
</dbReference>
<dbReference type="InterPro" id="IPR000792">
    <property type="entry name" value="Tscrpt_reg_LuxR_C"/>
</dbReference>
<dbReference type="eggNOG" id="COG2197">
    <property type="taxonomic scope" value="Bacteria"/>
</dbReference>
<dbReference type="RefSeq" id="WP_008058076.1">
    <property type="nucleotide sequence ID" value="NZ_AFHG01000029.1"/>
</dbReference>
<evidence type="ECO:0000259" key="4">
    <source>
        <dbReference type="PROSITE" id="PS50043"/>
    </source>
</evidence>
<protein>
    <submittedName>
        <fullName evidence="6">Response regulator receiver protein</fullName>
    </submittedName>
</protein>
<dbReference type="GO" id="GO:0000160">
    <property type="term" value="P:phosphorelay signal transduction system"/>
    <property type="evidence" value="ECO:0007669"/>
    <property type="project" value="InterPro"/>
</dbReference>
<dbReference type="SUPFAM" id="SSF46894">
    <property type="entry name" value="C-terminal effector domain of the bipartite response regulators"/>
    <property type="match status" value="1"/>
</dbReference>
<dbReference type="GO" id="GO:0006355">
    <property type="term" value="P:regulation of DNA-templated transcription"/>
    <property type="evidence" value="ECO:0007669"/>
    <property type="project" value="InterPro"/>
</dbReference>
<dbReference type="InterPro" id="IPR011006">
    <property type="entry name" value="CheY-like_superfamily"/>
</dbReference>
<dbReference type="Pfam" id="PF00196">
    <property type="entry name" value="GerE"/>
    <property type="match status" value="1"/>
</dbReference>
<name>F5R7R6_METUF</name>
<comment type="caution">
    <text evidence="6">The sequence shown here is derived from an EMBL/GenBank/DDBJ whole genome shotgun (WGS) entry which is preliminary data.</text>
</comment>
<dbReference type="STRING" id="1000565.METUNv1_00274"/>
<dbReference type="PANTHER" id="PTHR45566:SF1">
    <property type="entry name" value="HTH-TYPE TRANSCRIPTIONAL REGULATOR YHJB-RELATED"/>
    <property type="match status" value="1"/>
</dbReference>
<dbReference type="EMBL" id="AFHG01000029">
    <property type="protein sequence ID" value="EGK73103.1"/>
    <property type="molecule type" value="Genomic_DNA"/>
</dbReference>
<reference evidence="6 7" key="1">
    <citation type="journal article" date="2011" name="J. Bacteriol.">
        <title>Genome sequence of Methyloversatilis universalis FAM5T, a methylotrophic representative of the order Rhodocyclales.</title>
        <authorList>
            <person name="Kittichotirat W."/>
            <person name="Good N.M."/>
            <person name="Hall R."/>
            <person name="Bringel F."/>
            <person name="Lajus A."/>
            <person name="Medigue C."/>
            <person name="Smalley N.E."/>
            <person name="Beck D."/>
            <person name="Bumgarner R."/>
            <person name="Vuilleumier S."/>
            <person name="Kalyuzhnaya M.G."/>
        </authorList>
    </citation>
    <scope>NUCLEOTIDE SEQUENCE [LARGE SCALE GENOMIC DNA]</scope>
    <source>
        <strain evidence="7">ATCC BAA-1314 / JCM 13912 / FAM5</strain>
    </source>
</reference>
<sequence length="219" mass="23886">MQVMIVEDQPLVVEGLRSVLAEVDTEPDIRCALLASRALTLLRTGWRPDLVMLDLNLPDAEGTTLLVQLRSEFPDVPVVVISAQDDRQTITESIDHGAMGFISKSSTTAVLVSALQLVLKGGIYVPQQVLDNAAHPHPPRPSIQDLADIGLTPRQIQVLQLMIEGLPNKLICRELGISDGTAKTHISTILRLLNVRNRTQAVFALSQMGIRLPRRAGKG</sequence>
<feature type="modified residue" description="4-aspartylphosphate" evidence="3">
    <location>
        <position position="54"/>
    </location>
</feature>
<dbReference type="InterPro" id="IPR058245">
    <property type="entry name" value="NreC/VraR/RcsB-like_REC"/>
</dbReference>
<evidence type="ECO:0000256" key="3">
    <source>
        <dbReference type="PROSITE-ProRule" id="PRU00169"/>
    </source>
</evidence>
<dbReference type="PRINTS" id="PR00038">
    <property type="entry name" value="HTHLUXR"/>
</dbReference>
<dbReference type="GO" id="GO:0003677">
    <property type="term" value="F:DNA binding"/>
    <property type="evidence" value="ECO:0007669"/>
    <property type="project" value="UniProtKB-KW"/>
</dbReference>
<dbReference type="Proteomes" id="UP000005019">
    <property type="component" value="Unassembled WGS sequence"/>
</dbReference>
<gene>
    <name evidence="6" type="ORF">METUNv1_00274</name>
</gene>
<dbReference type="OrthoDB" id="3623000at2"/>
<organism evidence="6 7">
    <name type="scientific">Methyloversatilis universalis (strain ATCC BAA-1314 / DSM 25237 / JCM 13912 / CCUG 52030 / FAM5)</name>
    <dbReference type="NCBI Taxonomy" id="1000565"/>
    <lineage>
        <taxon>Bacteria</taxon>
        <taxon>Pseudomonadati</taxon>
        <taxon>Pseudomonadota</taxon>
        <taxon>Betaproteobacteria</taxon>
        <taxon>Nitrosomonadales</taxon>
        <taxon>Sterolibacteriaceae</taxon>
        <taxon>Methyloversatilis</taxon>
    </lineage>
</organism>
<dbReference type="PROSITE" id="PS50043">
    <property type="entry name" value="HTH_LUXR_2"/>
    <property type="match status" value="1"/>
</dbReference>
<dbReference type="PROSITE" id="PS50110">
    <property type="entry name" value="RESPONSE_REGULATORY"/>
    <property type="match status" value="1"/>
</dbReference>
<dbReference type="InterPro" id="IPR001789">
    <property type="entry name" value="Sig_transdc_resp-reg_receiver"/>
</dbReference>
<proteinExistence type="predicted"/>
<evidence type="ECO:0000256" key="2">
    <source>
        <dbReference type="ARBA" id="ARBA00023125"/>
    </source>
</evidence>
<evidence type="ECO:0000313" key="7">
    <source>
        <dbReference type="Proteomes" id="UP000005019"/>
    </source>
</evidence>
<feature type="domain" description="Response regulatory" evidence="5">
    <location>
        <begin position="2"/>
        <end position="119"/>
    </location>
</feature>
<keyword evidence="1 3" id="KW-0597">Phosphoprotein</keyword>
<accession>F5R7R6</accession>
<dbReference type="SMART" id="SM00448">
    <property type="entry name" value="REC"/>
    <property type="match status" value="1"/>
</dbReference>
<dbReference type="SUPFAM" id="SSF52172">
    <property type="entry name" value="CheY-like"/>
    <property type="match status" value="1"/>
</dbReference>
<keyword evidence="7" id="KW-1185">Reference proteome</keyword>
<evidence type="ECO:0000313" key="6">
    <source>
        <dbReference type="EMBL" id="EGK73103.1"/>
    </source>
</evidence>